<dbReference type="Proteomes" id="UP000295357">
    <property type="component" value="Unassembled WGS sequence"/>
</dbReference>
<feature type="binding site" evidence="7">
    <location>
        <begin position="265"/>
        <end position="268"/>
    </location>
    <ligand>
        <name>GTP</name>
        <dbReference type="ChEBI" id="CHEBI:37565"/>
    </ligand>
</feature>
<dbReference type="GO" id="GO:0005737">
    <property type="term" value="C:cytoplasm"/>
    <property type="evidence" value="ECO:0007669"/>
    <property type="project" value="UniProtKB-SubCell"/>
</dbReference>
<dbReference type="InterPro" id="IPR006073">
    <property type="entry name" value="GTP-bd"/>
</dbReference>
<sequence length="408" mass="44773">MSSTSSHLSKTSATSPDSAARAILVGVEIGRSGHFDRTLDELALLAESAGDTPVARVIARRQAPDAALFVGSGKADEIKLLVQAHQAHTVLFDQAISPAQQRNLERVLGVPVADRTALILEIFAARAKSHEGKLQVELARLQYLATRLVRRWSHLERQSGGIGMRGGPGEAQIELDRRMIDERIKATKERLKKVQRQRGTQRRARERNEVFKVSLVGYTNAGKSTLFNALVKARSYAANQLFATLDTTTRSMYLEAAGTSISLSDTVGFIRDLPHKLVEAFRATLQEAAEADLLLHVVDAASPVLDEQMIEVERVLEEIGAAGIPQILVYNKLDALEDSQRPRGLVDSLERPGAGPRVPRVFVSALTGEGLDLLREQIVQAMQAHGLNDLESAPFAHNLNDRHEHEQH</sequence>
<dbReference type="Pfam" id="PF01926">
    <property type="entry name" value="MMR_HSR1"/>
    <property type="match status" value="1"/>
</dbReference>
<feature type="binding site" evidence="8">
    <location>
        <position position="244"/>
    </location>
    <ligand>
        <name>Mg(2+)</name>
        <dbReference type="ChEBI" id="CHEBI:18420"/>
    </ligand>
</feature>
<dbReference type="PRINTS" id="PR00326">
    <property type="entry name" value="GTP1OBG"/>
</dbReference>
<evidence type="ECO:0000256" key="3">
    <source>
        <dbReference type="ARBA" id="ARBA00022741"/>
    </source>
</evidence>
<dbReference type="Pfam" id="PF16360">
    <property type="entry name" value="GTP-bdg_M"/>
    <property type="match status" value="1"/>
</dbReference>
<dbReference type="GO" id="GO:0005525">
    <property type="term" value="F:GTP binding"/>
    <property type="evidence" value="ECO:0007669"/>
    <property type="project" value="UniProtKB-UniRule"/>
</dbReference>
<evidence type="ECO:0000313" key="11">
    <source>
        <dbReference type="Proteomes" id="UP000295357"/>
    </source>
</evidence>
<dbReference type="Pfam" id="PF13167">
    <property type="entry name" value="GTP-bdg_N"/>
    <property type="match status" value="1"/>
</dbReference>
<evidence type="ECO:0000256" key="8">
    <source>
        <dbReference type="PIRSR" id="PIRSR006809-2"/>
    </source>
</evidence>
<evidence type="ECO:0000256" key="5">
    <source>
        <dbReference type="ARBA" id="ARBA00023134"/>
    </source>
</evidence>
<dbReference type="InterPro" id="IPR042108">
    <property type="entry name" value="GTPase_HflX_N_sf"/>
</dbReference>
<evidence type="ECO:0000256" key="1">
    <source>
        <dbReference type="ARBA" id="ARBA00022490"/>
    </source>
</evidence>
<keyword evidence="11" id="KW-1185">Reference proteome</keyword>
<feature type="binding site" evidence="7">
    <location>
        <begin position="331"/>
        <end position="334"/>
    </location>
    <ligand>
        <name>GTP</name>
        <dbReference type="ChEBI" id="CHEBI:37565"/>
    </ligand>
</feature>
<keyword evidence="5 6" id="KW-0342">GTP-binding</keyword>
<keyword evidence="4 8" id="KW-0460">Magnesium</keyword>
<keyword evidence="2 8" id="KW-0479">Metal-binding</keyword>
<dbReference type="Gene3D" id="3.40.50.300">
    <property type="entry name" value="P-loop containing nucleotide triphosphate hydrolases"/>
    <property type="match status" value="1"/>
</dbReference>
<dbReference type="InterPro" id="IPR016496">
    <property type="entry name" value="GTPase_HflX"/>
</dbReference>
<evidence type="ECO:0000256" key="7">
    <source>
        <dbReference type="PIRSR" id="PIRSR006809-1"/>
    </source>
</evidence>
<feature type="binding site" evidence="8">
    <location>
        <position position="224"/>
    </location>
    <ligand>
        <name>Mg(2+)</name>
        <dbReference type="ChEBI" id="CHEBI:18420"/>
    </ligand>
</feature>
<dbReference type="Gene3D" id="3.40.50.11060">
    <property type="entry name" value="GTPase HflX, N-terminal domain"/>
    <property type="match status" value="1"/>
</dbReference>
<name>A0A4R6N8M6_9BURK</name>
<comment type="caution">
    <text evidence="10">The sequence shown here is derived from an EMBL/GenBank/DDBJ whole genome shotgun (WGS) entry which is preliminary data.</text>
</comment>
<comment type="subcellular location">
    <subcellularLocation>
        <location evidence="6">Cytoplasm</location>
    </subcellularLocation>
    <text evidence="6">May associate with membranes.</text>
</comment>
<evidence type="ECO:0000256" key="4">
    <source>
        <dbReference type="ARBA" id="ARBA00022842"/>
    </source>
</evidence>
<dbReference type="PIRSF" id="PIRSF006809">
    <property type="entry name" value="GTP-binding_hflX_prd"/>
    <property type="match status" value="1"/>
</dbReference>
<protein>
    <recommendedName>
        <fullName evidence="6">GTPase HflX</fullName>
    </recommendedName>
    <alternativeName>
        <fullName evidence="6">GTP-binding protein HflX</fullName>
    </alternativeName>
</protein>
<evidence type="ECO:0000259" key="9">
    <source>
        <dbReference type="PROSITE" id="PS51705"/>
    </source>
</evidence>
<feature type="binding site" evidence="7">
    <location>
        <begin position="242"/>
        <end position="246"/>
    </location>
    <ligand>
        <name>GTP</name>
        <dbReference type="ChEBI" id="CHEBI:37565"/>
    </ligand>
</feature>
<proteinExistence type="inferred from homology"/>
<dbReference type="InterPro" id="IPR027417">
    <property type="entry name" value="P-loop_NTPase"/>
</dbReference>
<dbReference type="InterPro" id="IPR032305">
    <property type="entry name" value="GTP-bd_M"/>
</dbReference>
<dbReference type="GO" id="GO:0043022">
    <property type="term" value="F:ribosome binding"/>
    <property type="evidence" value="ECO:0007669"/>
    <property type="project" value="TreeGrafter"/>
</dbReference>
<dbReference type="NCBIfam" id="TIGR03156">
    <property type="entry name" value="GTP_HflX"/>
    <property type="match status" value="1"/>
</dbReference>
<evidence type="ECO:0000256" key="2">
    <source>
        <dbReference type="ARBA" id="ARBA00022723"/>
    </source>
</evidence>
<dbReference type="InterPro" id="IPR025121">
    <property type="entry name" value="GTPase_HflX_N"/>
</dbReference>
<dbReference type="EMBL" id="SNXE01000002">
    <property type="protein sequence ID" value="TDP11728.1"/>
    <property type="molecule type" value="Genomic_DNA"/>
</dbReference>
<dbReference type="HAMAP" id="MF_00900">
    <property type="entry name" value="GTPase_HflX"/>
    <property type="match status" value="1"/>
</dbReference>
<dbReference type="FunFam" id="3.40.50.11060:FF:000001">
    <property type="entry name" value="GTPase HflX"/>
    <property type="match status" value="1"/>
</dbReference>
<evidence type="ECO:0000313" key="10">
    <source>
        <dbReference type="EMBL" id="TDP11728.1"/>
    </source>
</evidence>
<comment type="function">
    <text evidence="6">GTPase that associates with the 50S ribosomal subunit and may have a role during protein synthesis or ribosome biogenesis.</text>
</comment>
<gene>
    <name evidence="6" type="primary">hflX</name>
    <name evidence="10" type="ORF">DFR39_102106</name>
</gene>
<dbReference type="SUPFAM" id="SSF52540">
    <property type="entry name" value="P-loop containing nucleoside triphosphate hydrolases"/>
    <property type="match status" value="1"/>
</dbReference>
<feature type="domain" description="Hflx-type G" evidence="9">
    <location>
        <begin position="211"/>
        <end position="386"/>
    </location>
</feature>
<feature type="binding site" evidence="7">
    <location>
        <begin position="217"/>
        <end position="224"/>
    </location>
    <ligand>
        <name>GTP</name>
        <dbReference type="ChEBI" id="CHEBI:37565"/>
    </ligand>
</feature>
<dbReference type="InterPro" id="IPR030394">
    <property type="entry name" value="G_HFLX_dom"/>
</dbReference>
<evidence type="ECO:0000256" key="6">
    <source>
        <dbReference type="HAMAP-Rule" id="MF_00900"/>
    </source>
</evidence>
<accession>A0A4R6N8M6</accession>
<dbReference type="PANTHER" id="PTHR10229:SF0">
    <property type="entry name" value="GTP-BINDING PROTEIN 6-RELATED"/>
    <property type="match status" value="1"/>
</dbReference>
<keyword evidence="3 6" id="KW-0547">Nucleotide-binding</keyword>
<dbReference type="AlphaFoldDB" id="A0A4R6N8M6"/>
<organism evidence="10 11">
    <name type="scientific">Roseateles asaccharophilus</name>
    <dbReference type="NCBI Taxonomy" id="582607"/>
    <lineage>
        <taxon>Bacteria</taxon>
        <taxon>Pseudomonadati</taxon>
        <taxon>Pseudomonadota</taxon>
        <taxon>Betaproteobacteria</taxon>
        <taxon>Burkholderiales</taxon>
        <taxon>Sphaerotilaceae</taxon>
        <taxon>Roseateles</taxon>
    </lineage>
</organism>
<dbReference type="PANTHER" id="PTHR10229">
    <property type="entry name" value="GTP-BINDING PROTEIN HFLX"/>
    <property type="match status" value="1"/>
</dbReference>
<keyword evidence="1 6" id="KW-0963">Cytoplasm</keyword>
<dbReference type="GO" id="GO:0003924">
    <property type="term" value="F:GTPase activity"/>
    <property type="evidence" value="ECO:0007669"/>
    <property type="project" value="UniProtKB-UniRule"/>
</dbReference>
<comment type="similarity">
    <text evidence="6">Belongs to the TRAFAC class OBG-HflX-like GTPase superfamily. HflX GTPase family.</text>
</comment>
<dbReference type="CDD" id="cd01878">
    <property type="entry name" value="HflX"/>
    <property type="match status" value="1"/>
</dbReference>
<feature type="binding site" evidence="7">
    <location>
        <begin position="364"/>
        <end position="366"/>
    </location>
    <ligand>
        <name>GTP</name>
        <dbReference type="ChEBI" id="CHEBI:37565"/>
    </ligand>
</feature>
<dbReference type="Gene3D" id="6.10.250.2860">
    <property type="match status" value="1"/>
</dbReference>
<comment type="cofactor">
    <cofactor evidence="8">
        <name>Mg(2+)</name>
        <dbReference type="ChEBI" id="CHEBI:18420"/>
    </cofactor>
</comment>
<comment type="subunit">
    <text evidence="6">Monomer. Associates with the 50S ribosomal subunit.</text>
</comment>
<dbReference type="PROSITE" id="PS51705">
    <property type="entry name" value="G_HFLX"/>
    <property type="match status" value="1"/>
</dbReference>
<dbReference type="GO" id="GO:0046872">
    <property type="term" value="F:metal ion binding"/>
    <property type="evidence" value="ECO:0007669"/>
    <property type="project" value="UniProtKB-KW"/>
</dbReference>
<reference evidence="10 11" key="1">
    <citation type="submission" date="2019-03" db="EMBL/GenBank/DDBJ databases">
        <title>Genomic Encyclopedia of Type Strains, Phase IV (KMG-IV): sequencing the most valuable type-strain genomes for metagenomic binning, comparative biology and taxonomic classification.</title>
        <authorList>
            <person name="Goeker M."/>
        </authorList>
    </citation>
    <scope>NUCLEOTIDE SEQUENCE [LARGE SCALE GENOMIC DNA]</scope>
    <source>
        <strain evidence="10 11">DSM 25082</strain>
    </source>
</reference>